<feature type="region of interest" description="Disordered" evidence="1">
    <location>
        <begin position="242"/>
        <end position="274"/>
    </location>
</feature>
<sequence length="381" mass="42673">MTKHKKLDEAHNRVCMAEKKLAKNTNPSQTEHCEKMVLRNMELRENLRSECERIERGEAAGLTVEEAYAKTKGLAEKMLARGASCYRNDERLRLKYPEAVGPNGTWDTTKLNKKDRESQVSTSNWFKNAHSKLVTSFPDLLEAMEGDPNYHFASKTLVSTFHSLGCYTAGSCWLWPMRPDIQMQFSNPDPITWPCAPQPEQSPPLAGYQAQPDQSSAQHHQEAQPMEIDFPGISEAYRLVDQAGNPGSQSGKTQQPEEPQGQEQNHDTEMTEPVELTDEELETELKVLIAALEDTPVQAPPEERLEEWQTDETNIDPSLRILAEATARGFSREATSTGDQTTAPSEGHEKAQINYDELVKDVGGRTFTDAEMFDCATNPGC</sequence>
<keyword evidence="3" id="KW-1185">Reference proteome</keyword>
<name>A0ABR3WB96_9PEZI</name>
<organism evidence="2 3">
    <name type="scientific">Diaporthe australafricana</name>
    <dbReference type="NCBI Taxonomy" id="127596"/>
    <lineage>
        <taxon>Eukaryota</taxon>
        <taxon>Fungi</taxon>
        <taxon>Dikarya</taxon>
        <taxon>Ascomycota</taxon>
        <taxon>Pezizomycotina</taxon>
        <taxon>Sordariomycetes</taxon>
        <taxon>Sordariomycetidae</taxon>
        <taxon>Diaporthales</taxon>
        <taxon>Diaporthaceae</taxon>
        <taxon>Diaporthe</taxon>
    </lineage>
</organism>
<feature type="compositionally biased region" description="Polar residues" evidence="1">
    <location>
        <begin position="333"/>
        <end position="344"/>
    </location>
</feature>
<evidence type="ECO:0000256" key="1">
    <source>
        <dbReference type="SAM" id="MobiDB-lite"/>
    </source>
</evidence>
<feature type="compositionally biased region" description="Low complexity" evidence="1">
    <location>
        <begin position="254"/>
        <end position="263"/>
    </location>
</feature>
<protein>
    <submittedName>
        <fullName evidence="2">Uncharacterized protein</fullName>
    </submittedName>
</protein>
<feature type="region of interest" description="Disordered" evidence="1">
    <location>
        <begin position="331"/>
        <end position="352"/>
    </location>
</feature>
<comment type="caution">
    <text evidence="2">The sequence shown here is derived from an EMBL/GenBank/DDBJ whole genome shotgun (WGS) entry which is preliminary data.</text>
</comment>
<proteinExistence type="predicted"/>
<dbReference type="EMBL" id="JAWRVE010000114">
    <property type="protein sequence ID" value="KAL1857430.1"/>
    <property type="molecule type" value="Genomic_DNA"/>
</dbReference>
<gene>
    <name evidence="2" type="ORF">Daus18300_010403</name>
</gene>
<evidence type="ECO:0000313" key="3">
    <source>
        <dbReference type="Proteomes" id="UP001583177"/>
    </source>
</evidence>
<reference evidence="2 3" key="1">
    <citation type="journal article" date="2024" name="IMA Fungus">
        <title>IMA Genome - F19 : A genome assembly and annotation guide to empower mycologists, including annotated draft genome sequences of Ceratocystis pirilliformis, Diaporthe australafricana, Fusarium ophioides, Paecilomyces lecythidis, and Sporothrix stenoceras.</title>
        <authorList>
            <person name="Aylward J."/>
            <person name="Wilson A.M."/>
            <person name="Visagie C.M."/>
            <person name="Spraker J."/>
            <person name="Barnes I."/>
            <person name="Buitendag C."/>
            <person name="Ceriani C."/>
            <person name="Del Mar Angel L."/>
            <person name="du Plessis D."/>
            <person name="Fuchs T."/>
            <person name="Gasser K."/>
            <person name="Kramer D."/>
            <person name="Li W."/>
            <person name="Munsamy K."/>
            <person name="Piso A."/>
            <person name="Price J.L."/>
            <person name="Sonnekus B."/>
            <person name="Thomas C."/>
            <person name="van der Nest A."/>
            <person name="van Dijk A."/>
            <person name="van Heerden A."/>
            <person name="van Vuuren N."/>
            <person name="Yilmaz N."/>
            <person name="Duong T.A."/>
            <person name="van der Merwe N.A."/>
            <person name="Wingfield M.J."/>
            <person name="Wingfield B.D."/>
        </authorList>
    </citation>
    <scope>NUCLEOTIDE SEQUENCE [LARGE SCALE GENOMIC DNA]</scope>
    <source>
        <strain evidence="2 3">CMW 18300</strain>
    </source>
</reference>
<accession>A0ABR3WB96</accession>
<feature type="region of interest" description="Disordered" evidence="1">
    <location>
        <begin position="188"/>
        <end position="223"/>
    </location>
</feature>
<dbReference type="Proteomes" id="UP001583177">
    <property type="component" value="Unassembled WGS sequence"/>
</dbReference>
<evidence type="ECO:0000313" key="2">
    <source>
        <dbReference type="EMBL" id="KAL1857430.1"/>
    </source>
</evidence>